<evidence type="ECO:0000313" key="1">
    <source>
        <dbReference type="EMBL" id="KFX52031.1"/>
    </source>
</evidence>
<keyword evidence="1" id="KW-0808">Transferase</keyword>
<comment type="caution">
    <text evidence="1">The sequence shown here is derived from an EMBL/GenBank/DDBJ whole genome shotgun (WGS) entry which is preliminary data.</text>
</comment>
<gene>
    <name evidence="1" type="ORF">GQ26_0030060</name>
</gene>
<dbReference type="GO" id="GO:0016301">
    <property type="term" value="F:kinase activity"/>
    <property type="evidence" value="ECO:0007669"/>
    <property type="project" value="UniProtKB-KW"/>
</dbReference>
<accession>A0A093VZJ2</accession>
<dbReference type="SUPFAM" id="SSF56112">
    <property type="entry name" value="Protein kinase-like (PK-like)"/>
    <property type="match status" value="1"/>
</dbReference>
<dbReference type="Gene3D" id="1.10.510.10">
    <property type="entry name" value="Transferase(Phosphotransferase) domain 1"/>
    <property type="match status" value="1"/>
</dbReference>
<sequence>MSKRSTFVPLTGIKGSKSETAAGDGISSLGSCELPGPDNMKKGYVELPTPEGLPSSRLDRVFVNFGKKSPRGFYGIEMGCISRPVAFVKRVVVPDIDRRRKVLHKTCHPNLVNLTDVFINQETVYFTYEKSGLSLRELQDMEDVTFDRIAVATICKEVLKGLIYMQEELGLCHGQLGSDCVMLAKAENQGTAHDIQSVYNLAADLLDLSTSSEKDTMSFYLAEDFTLLPSDVTFQEVMTQHTWFKTPLEQGEGRKFSGGG</sequence>
<proteinExistence type="predicted"/>
<organism evidence="1">
    <name type="scientific">Talaromyces marneffei PM1</name>
    <dbReference type="NCBI Taxonomy" id="1077442"/>
    <lineage>
        <taxon>Eukaryota</taxon>
        <taxon>Fungi</taxon>
        <taxon>Dikarya</taxon>
        <taxon>Ascomycota</taxon>
        <taxon>Pezizomycotina</taxon>
        <taxon>Eurotiomycetes</taxon>
        <taxon>Eurotiomycetidae</taxon>
        <taxon>Eurotiales</taxon>
        <taxon>Trichocomaceae</taxon>
        <taxon>Talaromyces</taxon>
        <taxon>Talaromyces sect. Talaromyces</taxon>
    </lineage>
</organism>
<keyword evidence="1" id="KW-0418">Kinase</keyword>
<reference evidence="1" key="1">
    <citation type="journal article" date="2014" name="PLoS Genet.">
        <title>Signature Gene Expression Reveals Novel Clues to the Molecular Mechanisms of Dimorphic Transition in Penicillium marneffei.</title>
        <authorList>
            <person name="Yang E."/>
            <person name="Wang G."/>
            <person name="Cai J."/>
            <person name="Woo P.C."/>
            <person name="Lau S.K."/>
            <person name="Yuen K.-Y."/>
            <person name="Chow W.-N."/>
            <person name="Lin X."/>
        </authorList>
    </citation>
    <scope>NUCLEOTIDE SEQUENCE [LARGE SCALE GENOMIC DNA]</scope>
    <source>
        <strain evidence="1">PM1</strain>
    </source>
</reference>
<dbReference type="InterPro" id="IPR011009">
    <property type="entry name" value="Kinase-like_dom_sf"/>
</dbReference>
<dbReference type="AlphaFoldDB" id="A0A093VZJ2"/>
<dbReference type="EMBL" id="JPOX01000003">
    <property type="protein sequence ID" value="KFX52031.1"/>
    <property type="molecule type" value="Genomic_DNA"/>
</dbReference>
<protein>
    <submittedName>
        <fullName evidence="1">Serine/threonine-protein kinase shk1/pak1</fullName>
    </submittedName>
</protein>
<dbReference type="HOGENOM" id="CLU_093577_0_0_1"/>
<name>A0A093VZJ2_TALMA</name>